<comment type="caution">
    <text evidence="1">The sequence shown here is derived from an EMBL/GenBank/DDBJ whole genome shotgun (WGS) entry which is preliminary data.</text>
</comment>
<sequence length="54" mass="6515">MELTICAMLQTYDYSLAFDIQYFRNKTRYQGIGRGIEFRKNARLPHLMDLSHRM</sequence>
<proteinExistence type="predicted"/>
<protein>
    <submittedName>
        <fullName evidence="1">Uncharacterized protein</fullName>
    </submittedName>
</protein>
<keyword evidence="2" id="KW-1185">Reference proteome</keyword>
<accession>A0ABM9FMX5</accession>
<evidence type="ECO:0000313" key="1">
    <source>
        <dbReference type="EMBL" id="CAH8216639.1"/>
    </source>
</evidence>
<dbReference type="Proteomes" id="UP001152658">
    <property type="component" value="Unassembled WGS sequence"/>
</dbReference>
<gene>
    <name evidence="1" type="ORF">VAE063_900218</name>
</gene>
<evidence type="ECO:0000313" key="2">
    <source>
        <dbReference type="Proteomes" id="UP001152658"/>
    </source>
</evidence>
<dbReference type="EMBL" id="CALYLK010000131">
    <property type="protein sequence ID" value="CAH8216639.1"/>
    <property type="molecule type" value="Genomic_DNA"/>
</dbReference>
<organism evidence="1 2">
    <name type="scientific">Vibrio aestuarianus</name>
    <dbReference type="NCBI Taxonomy" id="28171"/>
    <lineage>
        <taxon>Bacteria</taxon>
        <taxon>Pseudomonadati</taxon>
        <taxon>Pseudomonadota</taxon>
        <taxon>Gammaproteobacteria</taxon>
        <taxon>Vibrionales</taxon>
        <taxon>Vibrionaceae</taxon>
        <taxon>Vibrio</taxon>
    </lineage>
</organism>
<reference evidence="1" key="1">
    <citation type="submission" date="2022-06" db="EMBL/GenBank/DDBJ databases">
        <authorList>
            <person name="Goudenege D."/>
            <person name="Le Roux F."/>
        </authorList>
    </citation>
    <scope>NUCLEOTIDE SEQUENCE</scope>
    <source>
        <strain evidence="1">12-063</strain>
    </source>
</reference>
<name>A0ABM9FMX5_9VIBR</name>